<dbReference type="InterPro" id="IPR044807">
    <property type="entry name" value="DRIP1-like"/>
</dbReference>
<dbReference type="InterPro" id="IPR017907">
    <property type="entry name" value="Znf_RING_CS"/>
</dbReference>
<dbReference type="SUPFAM" id="SSF57850">
    <property type="entry name" value="RING/U-box"/>
    <property type="match status" value="1"/>
</dbReference>
<feature type="coiled-coil region" evidence="5">
    <location>
        <begin position="236"/>
        <end position="314"/>
    </location>
</feature>
<evidence type="ECO:0000256" key="1">
    <source>
        <dbReference type="ARBA" id="ARBA00022723"/>
    </source>
</evidence>
<name>A0A7C9E6U1_OPUST</name>
<dbReference type="Pfam" id="PF13923">
    <property type="entry name" value="zf-C3HC4_2"/>
    <property type="match status" value="1"/>
</dbReference>
<dbReference type="PANTHER" id="PTHR46293:SF1">
    <property type="entry name" value="OS03G0632800 PROTEIN"/>
    <property type="match status" value="1"/>
</dbReference>
<keyword evidence="3" id="KW-0862">Zinc</keyword>
<dbReference type="Gene3D" id="3.30.40.10">
    <property type="entry name" value="Zinc/RING finger domain, C3HC4 (zinc finger)"/>
    <property type="match status" value="1"/>
</dbReference>
<sequence>MASLVLSARREKIAAYMNMTCLLCNKLLKEAITISFCRHSFCRKCIYEKLSDRGFKSCPLCDISLGCIPVDKLRPDHNLQNIRANIFPVKRRKIEALEVSSSVNTKERSLLSSVSTPILPMQVAHTLPTVTDEVANKGEFRAIIWNEPSIMKKRRLEEILEGSKKRADYHPSWNLRTEGGRLLLDMACRLVQSTVPPEISNELMTKLLPDICKWMQYRFANFKEIGLLERKLVDKEAAHMKQCDELEQNLSNLKSDHHVKLKKQADFYESKLKEQVQQYEAKVKSLENEVNEKRTELLHRRKQLEQLNEVIKRKYKLIEMLFQLTGDVGIRLKETITCYDEAGEHSSALKEQVNMIAELKEQAQHPEATVESLENEVIDKRKEIFAQNKQLEKLHEVVKCKDKSIEMLFPLTEHVRTRLEETLTSLDQARVHIGELEEQVKMIPKLKKESHRAGMEEGVKRVVRAVQAASPYVDWDQIHISENTPDEDRDALQRAFVEGITTAPSLATQDEDQGRVIIL</sequence>
<feature type="domain" description="RING-type" evidence="6">
    <location>
        <begin position="21"/>
        <end position="62"/>
    </location>
</feature>
<evidence type="ECO:0000256" key="2">
    <source>
        <dbReference type="ARBA" id="ARBA00022771"/>
    </source>
</evidence>
<dbReference type="AlphaFoldDB" id="A0A7C9E6U1"/>
<accession>A0A7C9E6U1</accession>
<evidence type="ECO:0000313" key="7">
    <source>
        <dbReference type="EMBL" id="MBA4660562.1"/>
    </source>
</evidence>
<evidence type="ECO:0000259" key="6">
    <source>
        <dbReference type="PROSITE" id="PS50089"/>
    </source>
</evidence>
<protein>
    <recommendedName>
        <fullName evidence="6">RING-type domain-containing protein</fullName>
    </recommendedName>
</protein>
<dbReference type="PANTHER" id="PTHR46293">
    <property type="entry name" value="E3 UBIQUITIN PROTEIN LIGASE DRIP1"/>
    <property type="match status" value="1"/>
</dbReference>
<proteinExistence type="predicted"/>
<evidence type="ECO:0000256" key="3">
    <source>
        <dbReference type="ARBA" id="ARBA00022833"/>
    </source>
</evidence>
<feature type="coiled-coil region" evidence="5">
    <location>
        <begin position="356"/>
        <end position="390"/>
    </location>
</feature>
<dbReference type="SMART" id="SM00184">
    <property type="entry name" value="RING"/>
    <property type="match status" value="1"/>
</dbReference>
<dbReference type="GO" id="GO:0008270">
    <property type="term" value="F:zinc ion binding"/>
    <property type="evidence" value="ECO:0007669"/>
    <property type="project" value="UniProtKB-KW"/>
</dbReference>
<dbReference type="GO" id="GO:0004842">
    <property type="term" value="F:ubiquitin-protein transferase activity"/>
    <property type="evidence" value="ECO:0007669"/>
    <property type="project" value="InterPro"/>
</dbReference>
<dbReference type="InterPro" id="IPR001841">
    <property type="entry name" value="Znf_RING"/>
</dbReference>
<dbReference type="PROSITE" id="PS00518">
    <property type="entry name" value="ZF_RING_1"/>
    <property type="match status" value="1"/>
</dbReference>
<dbReference type="InterPro" id="IPR013083">
    <property type="entry name" value="Znf_RING/FYVE/PHD"/>
</dbReference>
<organism evidence="7">
    <name type="scientific">Opuntia streptacantha</name>
    <name type="common">Prickly pear cactus</name>
    <name type="synonym">Opuntia cardona</name>
    <dbReference type="NCBI Taxonomy" id="393608"/>
    <lineage>
        <taxon>Eukaryota</taxon>
        <taxon>Viridiplantae</taxon>
        <taxon>Streptophyta</taxon>
        <taxon>Embryophyta</taxon>
        <taxon>Tracheophyta</taxon>
        <taxon>Spermatophyta</taxon>
        <taxon>Magnoliopsida</taxon>
        <taxon>eudicotyledons</taxon>
        <taxon>Gunneridae</taxon>
        <taxon>Pentapetalae</taxon>
        <taxon>Caryophyllales</taxon>
        <taxon>Cactineae</taxon>
        <taxon>Cactaceae</taxon>
        <taxon>Opuntioideae</taxon>
        <taxon>Opuntia</taxon>
    </lineage>
</organism>
<reference evidence="7" key="2">
    <citation type="submission" date="2020-07" db="EMBL/GenBank/DDBJ databases">
        <authorList>
            <person name="Vera ALvarez R."/>
            <person name="Arias-Moreno D.M."/>
            <person name="Jimenez-Jacinto V."/>
            <person name="Jimenez-Bremont J.F."/>
            <person name="Swaminathan K."/>
            <person name="Moose S.P."/>
            <person name="Guerrero-Gonzalez M.L."/>
            <person name="Marino-Ramirez L."/>
            <person name="Landsman D."/>
            <person name="Rodriguez-Kessler M."/>
            <person name="Delgado-Sanchez P."/>
        </authorList>
    </citation>
    <scope>NUCLEOTIDE SEQUENCE</scope>
    <source>
        <tissue evidence="7">Cladode</tissue>
    </source>
</reference>
<dbReference type="EMBL" id="GISG01208196">
    <property type="protein sequence ID" value="MBA4660562.1"/>
    <property type="molecule type" value="Transcribed_RNA"/>
</dbReference>
<evidence type="ECO:0000256" key="4">
    <source>
        <dbReference type="PROSITE-ProRule" id="PRU00175"/>
    </source>
</evidence>
<keyword evidence="5" id="KW-0175">Coiled coil</keyword>
<keyword evidence="2 4" id="KW-0863">Zinc-finger</keyword>
<keyword evidence="1" id="KW-0479">Metal-binding</keyword>
<dbReference type="PROSITE" id="PS50089">
    <property type="entry name" value="ZF_RING_2"/>
    <property type="match status" value="1"/>
</dbReference>
<evidence type="ECO:0000256" key="5">
    <source>
        <dbReference type="SAM" id="Coils"/>
    </source>
</evidence>
<reference evidence="7" key="1">
    <citation type="journal article" date="2013" name="J. Plant Res.">
        <title>Effect of fungi and light on seed germination of three Opuntia species from semiarid lands of central Mexico.</title>
        <authorList>
            <person name="Delgado-Sanchez P."/>
            <person name="Jimenez-Bremont J.F."/>
            <person name="Guerrero-Gonzalez Mde L."/>
            <person name="Flores J."/>
        </authorList>
    </citation>
    <scope>NUCLEOTIDE SEQUENCE</scope>
    <source>
        <tissue evidence="7">Cladode</tissue>
    </source>
</reference>